<reference evidence="2 3" key="2">
    <citation type="submission" date="2018-08" db="EMBL/GenBank/DDBJ databases">
        <title>The draft genome of Acinetobacter sichuanensis strain WCHAc060041.</title>
        <authorList>
            <person name="Qin J."/>
            <person name="Feng Y."/>
            <person name="Zong Z."/>
        </authorList>
    </citation>
    <scope>NUCLEOTIDE SEQUENCE [LARGE SCALE GENOMIC DNA]</scope>
    <source>
        <strain evidence="2 3">WCHAc060041</strain>
    </source>
</reference>
<name>A0A371YTU4_9GAMM</name>
<dbReference type="RefSeq" id="WP_107006945.1">
    <property type="nucleotide sequence ID" value="NZ_JBHRSF010000003.1"/>
</dbReference>
<comment type="caution">
    <text evidence="2">The sequence shown here is derived from an EMBL/GenBank/DDBJ whole genome shotgun (WGS) entry which is preliminary data.</text>
</comment>
<reference evidence="4" key="3">
    <citation type="journal article" date="2019" name="Int. J. Syst. Evol. Microbiol.">
        <title>The Global Catalogue of Microorganisms (GCM) 10K type strain sequencing project: providing services to taxonomists for standard genome sequencing and annotation.</title>
        <authorList>
            <consortium name="The Broad Institute Genomics Platform"/>
            <consortium name="The Broad Institute Genome Sequencing Center for Infectious Disease"/>
            <person name="Wu L."/>
            <person name="Ma J."/>
        </authorList>
    </citation>
    <scope>NUCLEOTIDE SEQUENCE [LARGE SCALE GENOMIC DNA]</scope>
    <source>
        <strain evidence="4">KCTC 62575</strain>
    </source>
</reference>
<sequence>MPKQINSKNLELSLGLVNNFFVIHPNANSANAKDIVENLLDQSMSLVLATWSCFENQDGQVVNKFNNDLIANLLLDIKVKLQLIEKALPLAFEDSQNKKAVTL</sequence>
<keyword evidence="4" id="KW-1185">Reference proteome</keyword>
<gene>
    <name evidence="1" type="ORF">ACFODO_01355</name>
    <name evidence="2" type="ORF">C9E89_002885</name>
</gene>
<dbReference type="Proteomes" id="UP000240957">
    <property type="component" value="Unassembled WGS sequence"/>
</dbReference>
<evidence type="ECO:0000313" key="4">
    <source>
        <dbReference type="Proteomes" id="UP001595455"/>
    </source>
</evidence>
<proteinExistence type="predicted"/>
<dbReference type="EMBL" id="JBHRSF010000003">
    <property type="protein sequence ID" value="MFC2993934.1"/>
    <property type="molecule type" value="Genomic_DNA"/>
</dbReference>
<organism evidence="2 3">
    <name type="scientific">Acinetobacter sichuanensis</name>
    <dbReference type="NCBI Taxonomy" id="2136183"/>
    <lineage>
        <taxon>Bacteria</taxon>
        <taxon>Pseudomonadati</taxon>
        <taxon>Pseudomonadota</taxon>
        <taxon>Gammaproteobacteria</taxon>
        <taxon>Moraxellales</taxon>
        <taxon>Moraxellaceae</taxon>
        <taxon>Acinetobacter</taxon>
    </lineage>
</organism>
<dbReference type="Proteomes" id="UP001595455">
    <property type="component" value="Unassembled WGS sequence"/>
</dbReference>
<dbReference type="AlphaFoldDB" id="A0A371YTU4"/>
<reference evidence="1" key="1">
    <citation type="journal article" date="2014" name="Int. J. Syst. Evol. Microbiol.">
        <title>Complete genome of a new Firmicutes species belonging to the dominant human colonic microbiota ('Ruminococcus bicirculans') reveals two chromosomes and a selective capacity to utilize plant glucans.</title>
        <authorList>
            <consortium name="NISC Comparative Sequencing Program"/>
            <person name="Wegmann U."/>
            <person name="Louis P."/>
            <person name="Goesmann A."/>
            <person name="Henrissat B."/>
            <person name="Duncan S.H."/>
            <person name="Flint H.J."/>
        </authorList>
    </citation>
    <scope>NUCLEOTIDE SEQUENCE</scope>
    <source>
        <strain evidence="1">KCTC 62575</strain>
    </source>
</reference>
<protein>
    <submittedName>
        <fullName evidence="2">Uncharacterized protein</fullName>
    </submittedName>
</protein>
<evidence type="ECO:0000313" key="1">
    <source>
        <dbReference type="EMBL" id="MFC2993934.1"/>
    </source>
</evidence>
<dbReference type="EMBL" id="PYIX02000003">
    <property type="protein sequence ID" value="RFC84883.1"/>
    <property type="molecule type" value="Genomic_DNA"/>
</dbReference>
<accession>A0A371YTU4</accession>
<reference evidence="1" key="4">
    <citation type="submission" date="2024-09" db="EMBL/GenBank/DDBJ databases">
        <authorList>
            <person name="Sun Q."/>
            <person name="Mori K."/>
        </authorList>
    </citation>
    <scope>NUCLEOTIDE SEQUENCE</scope>
    <source>
        <strain evidence="1">KCTC 62575</strain>
    </source>
</reference>
<evidence type="ECO:0000313" key="2">
    <source>
        <dbReference type="EMBL" id="RFC84883.1"/>
    </source>
</evidence>
<evidence type="ECO:0000313" key="3">
    <source>
        <dbReference type="Proteomes" id="UP000240957"/>
    </source>
</evidence>